<keyword evidence="1" id="KW-1133">Transmembrane helix</keyword>
<proteinExistence type="predicted"/>
<comment type="caution">
    <text evidence="3">The sequence shown here is derived from an EMBL/GenBank/DDBJ whole genome shotgun (WGS) entry which is preliminary data.</text>
</comment>
<keyword evidence="1" id="KW-0472">Membrane</keyword>
<feature type="domain" description="Tape measure protein N-terminal" evidence="2">
    <location>
        <begin position="42"/>
        <end position="231"/>
    </location>
</feature>
<accession>A0ABW0VNM3</accession>
<reference evidence="4" key="1">
    <citation type="journal article" date="2019" name="Int. J. Syst. Evol. Microbiol.">
        <title>The Global Catalogue of Microorganisms (GCM) 10K type strain sequencing project: providing services to taxonomists for standard genome sequencing and annotation.</title>
        <authorList>
            <consortium name="The Broad Institute Genomics Platform"/>
            <consortium name="The Broad Institute Genome Sequencing Center for Infectious Disease"/>
            <person name="Wu L."/>
            <person name="Ma J."/>
        </authorList>
    </citation>
    <scope>NUCLEOTIDE SEQUENCE [LARGE SCALE GENOMIC DNA]</scope>
    <source>
        <strain evidence="4">CGMCC 4.1622</strain>
    </source>
</reference>
<organism evidence="3 4">
    <name type="scientific">Kitasatospora cinereorecta</name>
    <dbReference type="NCBI Taxonomy" id="285560"/>
    <lineage>
        <taxon>Bacteria</taxon>
        <taxon>Bacillati</taxon>
        <taxon>Actinomycetota</taxon>
        <taxon>Actinomycetes</taxon>
        <taxon>Kitasatosporales</taxon>
        <taxon>Streptomycetaceae</taxon>
        <taxon>Kitasatospora</taxon>
    </lineage>
</organism>
<dbReference type="NCBIfam" id="TIGR02675">
    <property type="entry name" value="tape_meas_nterm"/>
    <property type="match status" value="1"/>
</dbReference>
<evidence type="ECO:0000313" key="3">
    <source>
        <dbReference type="EMBL" id="MFC5647505.1"/>
    </source>
</evidence>
<evidence type="ECO:0000259" key="2">
    <source>
        <dbReference type="Pfam" id="PF20155"/>
    </source>
</evidence>
<sequence length="256" mass="26269">DNSAGLKGSLNKVASGLNTSTIAAKLFGAAIGTAVIGASIAFVKLADTAGTMEAKLRIATGSAKAYATASADIVRIANESRSSLTATADLYLKTMRNADKLGLSQQGVALATSTFTKVLKVGGASAQEASSAILQLSQAMGAGVLQGDEFKSLMETAPEFMKILATSMDVPMGQLKKLGSEGKITGQQISKALTDPKIVADIEAQFGKIPRSFGDVTTSIQNTLVRGAGALFKGLGIETSLAVIIAHVNKFADKIE</sequence>
<feature type="non-terminal residue" evidence="3">
    <location>
        <position position="1"/>
    </location>
</feature>
<dbReference type="InterPro" id="IPR013491">
    <property type="entry name" value="Tape_meas_N"/>
</dbReference>
<gene>
    <name evidence="3" type="ORF">ACFPZF_40135</name>
</gene>
<keyword evidence="1" id="KW-0812">Transmembrane</keyword>
<protein>
    <submittedName>
        <fullName evidence="3">Tape measure protein</fullName>
    </submittedName>
</protein>
<dbReference type="Proteomes" id="UP001596066">
    <property type="component" value="Unassembled WGS sequence"/>
</dbReference>
<keyword evidence="4" id="KW-1185">Reference proteome</keyword>
<name>A0ABW0VNM3_9ACTN</name>
<feature type="non-terminal residue" evidence="3">
    <location>
        <position position="256"/>
    </location>
</feature>
<evidence type="ECO:0000313" key="4">
    <source>
        <dbReference type="Proteomes" id="UP001596066"/>
    </source>
</evidence>
<feature type="transmembrane region" description="Helical" evidence="1">
    <location>
        <begin position="22"/>
        <end position="43"/>
    </location>
</feature>
<dbReference type="EMBL" id="JBHSOC010000226">
    <property type="protein sequence ID" value="MFC5647505.1"/>
    <property type="molecule type" value="Genomic_DNA"/>
</dbReference>
<evidence type="ECO:0000256" key="1">
    <source>
        <dbReference type="SAM" id="Phobius"/>
    </source>
</evidence>
<dbReference type="Pfam" id="PF20155">
    <property type="entry name" value="TMP_3"/>
    <property type="match status" value="1"/>
</dbReference>
<dbReference type="RefSeq" id="WP_380232997.1">
    <property type="nucleotide sequence ID" value="NZ_JBHSOC010000226.1"/>
</dbReference>